<keyword evidence="3" id="KW-0949">S-adenosyl-L-methionine</keyword>
<dbReference type="InterPro" id="IPR036390">
    <property type="entry name" value="WH_DNA-bd_sf"/>
</dbReference>
<dbReference type="SUPFAM" id="SSF53335">
    <property type="entry name" value="S-adenosyl-L-methionine-dependent methyltransferases"/>
    <property type="match status" value="1"/>
</dbReference>
<protein>
    <submittedName>
        <fullName evidence="6">S-adenosyl-L-methionine-dependent methyltransferase</fullName>
    </submittedName>
</protein>
<keyword evidence="7" id="KW-1185">Reference proteome</keyword>
<dbReference type="PANTHER" id="PTHR43712:SF5">
    <property type="entry name" value="O-METHYLTRANSFERASE ASQN-RELATED"/>
    <property type="match status" value="1"/>
</dbReference>
<evidence type="ECO:0000256" key="2">
    <source>
        <dbReference type="ARBA" id="ARBA00022679"/>
    </source>
</evidence>
<dbReference type="Proteomes" id="UP000244722">
    <property type="component" value="Unassembled WGS sequence"/>
</dbReference>
<dbReference type="InterPro" id="IPR029063">
    <property type="entry name" value="SAM-dependent_MTases_sf"/>
</dbReference>
<dbReference type="GO" id="GO:0032259">
    <property type="term" value="P:methylation"/>
    <property type="evidence" value="ECO:0007669"/>
    <property type="project" value="UniProtKB-KW"/>
</dbReference>
<dbReference type="InterPro" id="IPR001077">
    <property type="entry name" value="COMT_C"/>
</dbReference>
<keyword evidence="2 6" id="KW-0808">Transferase</keyword>
<evidence type="ECO:0000313" key="7">
    <source>
        <dbReference type="Proteomes" id="UP000244722"/>
    </source>
</evidence>
<evidence type="ECO:0000259" key="5">
    <source>
        <dbReference type="Pfam" id="PF00891"/>
    </source>
</evidence>
<dbReference type="Pfam" id="PF00891">
    <property type="entry name" value="Methyltransf_2"/>
    <property type="match status" value="1"/>
</dbReference>
<dbReference type="PROSITE" id="PS51683">
    <property type="entry name" value="SAM_OMT_II"/>
    <property type="match status" value="1"/>
</dbReference>
<dbReference type="STRING" id="42251.A0A2T7A344"/>
<feature type="active site" description="Proton acceptor" evidence="4">
    <location>
        <position position="239"/>
    </location>
</feature>
<dbReference type="SUPFAM" id="SSF46785">
    <property type="entry name" value="Winged helix' DNA-binding domain"/>
    <property type="match status" value="1"/>
</dbReference>
<gene>
    <name evidence="6" type="ORF">B9Z19DRAFT_1075666</name>
</gene>
<dbReference type="Gene3D" id="1.10.10.10">
    <property type="entry name" value="Winged helix-like DNA-binding domain superfamily/Winged helix DNA-binding domain"/>
    <property type="match status" value="1"/>
</dbReference>
<accession>A0A2T7A344</accession>
<dbReference type="AlphaFoldDB" id="A0A2T7A344"/>
<name>A0A2T7A344_TUBBO</name>
<proteinExistence type="predicted"/>
<sequence>MISLIEGPIEPVMGMAVAFHETTALRLAYDMKLEHNVPLDGSPIALAELAAKTGAPEETIVGVMRALTFKGVFAETAPGYFAHTSSSAAMGIPGIESMIGHYINEVFPSSPHVSDILRENNFEPPQDSRKSAFTRAFNTNKNFFEYIYTDDKPMGTRFGQAMTVVRDAHIGGGIGHIAIAAAQKFPNLKCVDKGIVANEGRDELPEELKDRVEFQENDFFKGQPIGGPGVYYYLRHILHDHPDPACKEILSHIAKAMDSSSRILLDEYILDERVGPEGDRLWIVKDYLMLVMFNSKERTETQWAALLKSADERLVVEKVWEAKNRSMGIIEVRLA</sequence>
<dbReference type="GO" id="GO:0008171">
    <property type="term" value="F:O-methyltransferase activity"/>
    <property type="evidence" value="ECO:0007669"/>
    <property type="project" value="InterPro"/>
</dbReference>
<evidence type="ECO:0000256" key="1">
    <source>
        <dbReference type="ARBA" id="ARBA00022603"/>
    </source>
</evidence>
<feature type="domain" description="O-methyltransferase C-terminal" evidence="5">
    <location>
        <begin position="169"/>
        <end position="310"/>
    </location>
</feature>
<dbReference type="PIRSF" id="PIRSF005739">
    <property type="entry name" value="O-mtase"/>
    <property type="match status" value="1"/>
</dbReference>
<evidence type="ECO:0000313" key="6">
    <source>
        <dbReference type="EMBL" id="PUU82163.1"/>
    </source>
</evidence>
<dbReference type="Gene3D" id="3.40.50.150">
    <property type="entry name" value="Vaccinia Virus protein VP39"/>
    <property type="match status" value="1"/>
</dbReference>
<dbReference type="EMBL" id="NESQ01000033">
    <property type="protein sequence ID" value="PUU82163.1"/>
    <property type="molecule type" value="Genomic_DNA"/>
</dbReference>
<dbReference type="PANTHER" id="PTHR43712">
    <property type="entry name" value="PUTATIVE (AFU_ORTHOLOGUE AFUA_4G14580)-RELATED"/>
    <property type="match status" value="1"/>
</dbReference>
<dbReference type="OrthoDB" id="2410195at2759"/>
<keyword evidence="1 6" id="KW-0489">Methyltransferase</keyword>
<evidence type="ECO:0000256" key="4">
    <source>
        <dbReference type="PIRSR" id="PIRSR005739-1"/>
    </source>
</evidence>
<dbReference type="InterPro" id="IPR016461">
    <property type="entry name" value="COMT-like"/>
</dbReference>
<evidence type="ECO:0000256" key="3">
    <source>
        <dbReference type="ARBA" id="ARBA00022691"/>
    </source>
</evidence>
<organism evidence="6 7">
    <name type="scientific">Tuber borchii</name>
    <name type="common">White truffle</name>
    <dbReference type="NCBI Taxonomy" id="42251"/>
    <lineage>
        <taxon>Eukaryota</taxon>
        <taxon>Fungi</taxon>
        <taxon>Dikarya</taxon>
        <taxon>Ascomycota</taxon>
        <taxon>Pezizomycotina</taxon>
        <taxon>Pezizomycetes</taxon>
        <taxon>Pezizales</taxon>
        <taxon>Tuberaceae</taxon>
        <taxon>Tuber</taxon>
    </lineage>
</organism>
<reference evidence="6 7" key="1">
    <citation type="submission" date="2017-04" db="EMBL/GenBank/DDBJ databases">
        <title>Draft genome sequence of Tuber borchii Vittad., a whitish edible truffle.</title>
        <authorList>
            <consortium name="DOE Joint Genome Institute"/>
            <person name="Murat C."/>
            <person name="Kuo A."/>
            <person name="Barry K.W."/>
            <person name="Clum A."/>
            <person name="Dockter R.B."/>
            <person name="Fauchery L."/>
            <person name="Iotti M."/>
            <person name="Kohler A."/>
            <person name="Labutti K."/>
            <person name="Lindquist E.A."/>
            <person name="Lipzen A."/>
            <person name="Ohm R.A."/>
            <person name="Wang M."/>
            <person name="Grigoriev I.V."/>
            <person name="Zambonelli A."/>
            <person name="Martin F.M."/>
        </authorList>
    </citation>
    <scope>NUCLEOTIDE SEQUENCE [LARGE SCALE GENOMIC DNA]</scope>
    <source>
        <strain evidence="6 7">Tbo3840</strain>
    </source>
</reference>
<dbReference type="InterPro" id="IPR036388">
    <property type="entry name" value="WH-like_DNA-bd_sf"/>
</dbReference>
<comment type="caution">
    <text evidence="6">The sequence shown here is derived from an EMBL/GenBank/DDBJ whole genome shotgun (WGS) entry which is preliminary data.</text>
</comment>